<dbReference type="EMBL" id="JH793370">
    <property type="protein sequence ID" value="ELQ32548.1"/>
    <property type="molecule type" value="Genomic_DNA"/>
</dbReference>
<name>A0AA97NLX5_PYRO3</name>
<organism evidence="1">
    <name type="scientific">Pyricularia oryzae (strain Y34)</name>
    <name type="common">Rice blast fungus</name>
    <name type="synonym">Magnaporthe oryzae</name>
    <dbReference type="NCBI Taxonomy" id="1143189"/>
    <lineage>
        <taxon>Eukaryota</taxon>
        <taxon>Fungi</taxon>
        <taxon>Dikarya</taxon>
        <taxon>Ascomycota</taxon>
        <taxon>Pezizomycotina</taxon>
        <taxon>Sordariomycetes</taxon>
        <taxon>Sordariomycetidae</taxon>
        <taxon>Magnaporthales</taxon>
        <taxon>Pyriculariaceae</taxon>
        <taxon>Pyricularia</taxon>
    </lineage>
</organism>
<protein>
    <submittedName>
        <fullName evidence="1">Uncharacterized protein</fullName>
    </submittedName>
</protein>
<dbReference type="Proteomes" id="UP000011086">
    <property type="component" value="Unassembled WGS sequence"/>
</dbReference>
<gene>
    <name evidence="1" type="ORF">OOU_Y34scaffold01093g4</name>
</gene>
<evidence type="ECO:0000313" key="1">
    <source>
        <dbReference type="EMBL" id="ELQ32548.1"/>
    </source>
</evidence>
<sequence>MHKMRSIQEEAVQSVRFDTQKTAYLQHYSDGPFLSVKCCEFTPTYKHQIHALKKDANGWHSVRTTAYCVVDEINVAEYIRNNIDFATFEARSNGTYPVNNLFDLAWEHKKDSIVNDCLELYTALCLMSKGCQFLGVETLGMAPVLDSQSAWFGSTPLPRMVQNHISHCLEIHIAKLDAKIMRAVSSIFDKRSRNKWHIATLAVFLLLHVRELDAGRNIYWKRYKDTRGFWIHPSKPAELIEEASASCNSLLWHYHCSFGRKPLEMNWDIPSSKALVDNDEKALGAIVNLKSIWLSLMQRTVKWLLLSRRESNGGLWRHLAPV</sequence>
<proteinExistence type="predicted"/>
<dbReference type="AlphaFoldDB" id="A0AA97NLX5"/>
<reference evidence="1" key="1">
    <citation type="journal article" date="2012" name="PLoS Genet.">
        <title>Comparative analysis of the genomes of two field isolates of the rice blast fungus Magnaporthe oryzae.</title>
        <authorList>
            <person name="Xue M."/>
            <person name="Yang J."/>
            <person name="Li Z."/>
            <person name="Hu S."/>
            <person name="Yao N."/>
            <person name="Dean R.A."/>
            <person name="Zhao W."/>
            <person name="Shen M."/>
            <person name="Zhang H."/>
            <person name="Li C."/>
            <person name="Liu L."/>
            <person name="Cao L."/>
            <person name="Xu X."/>
            <person name="Xing Y."/>
            <person name="Hsiang T."/>
            <person name="Zhang Z."/>
            <person name="Xu J.R."/>
            <person name="Peng Y.L."/>
        </authorList>
    </citation>
    <scope>NUCLEOTIDE SEQUENCE</scope>
    <source>
        <strain evidence="1">Y34</strain>
    </source>
</reference>
<accession>A0AA97NLX5</accession>